<dbReference type="PANTHER" id="PTHR10457:SF7">
    <property type="entry name" value="GALACTOKINASE-RELATED"/>
    <property type="match status" value="1"/>
</dbReference>
<dbReference type="InterPro" id="IPR013750">
    <property type="entry name" value="GHMP_kinase_C_dom"/>
</dbReference>
<dbReference type="InterPro" id="IPR019539">
    <property type="entry name" value="GalKase_N"/>
</dbReference>
<gene>
    <name evidence="11" type="primary">galK_2</name>
    <name evidence="11" type="ORF">KS4_25140</name>
</gene>
<organism evidence="11 12">
    <name type="scientific">Poriferisphaera corsica</name>
    <dbReference type="NCBI Taxonomy" id="2528020"/>
    <lineage>
        <taxon>Bacteria</taxon>
        <taxon>Pseudomonadati</taxon>
        <taxon>Planctomycetota</taxon>
        <taxon>Phycisphaerae</taxon>
        <taxon>Phycisphaerales</taxon>
        <taxon>Phycisphaeraceae</taxon>
        <taxon>Poriferisphaera</taxon>
    </lineage>
</organism>
<evidence type="ECO:0000313" key="12">
    <source>
        <dbReference type="Proteomes" id="UP000317369"/>
    </source>
</evidence>
<evidence type="ECO:0000256" key="4">
    <source>
        <dbReference type="ARBA" id="ARBA00022777"/>
    </source>
</evidence>
<dbReference type="PRINTS" id="PR00959">
    <property type="entry name" value="MEVGALKINASE"/>
</dbReference>
<dbReference type="KEGG" id="pcor:KS4_25140"/>
<protein>
    <submittedName>
        <fullName evidence="11">Galactokinase</fullName>
        <ecNumber evidence="11">2.7.1.6</ecNumber>
    </submittedName>
</protein>
<evidence type="ECO:0000259" key="10">
    <source>
        <dbReference type="Pfam" id="PF10509"/>
    </source>
</evidence>
<dbReference type="Gene3D" id="3.30.230.10">
    <property type="match status" value="1"/>
</dbReference>
<evidence type="ECO:0000256" key="6">
    <source>
        <dbReference type="ARBA" id="ARBA00023144"/>
    </source>
</evidence>
<evidence type="ECO:0000256" key="1">
    <source>
        <dbReference type="ARBA" id="ARBA00006566"/>
    </source>
</evidence>
<dbReference type="InterPro" id="IPR014721">
    <property type="entry name" value="Ribsml_uS5_D2-typ_fold_subgr"/>
</dbReference>
<keyword evidence="6" id="KW-0299">Galactose metabolism</keyword>
<reference evidence="11 12" key="1">
    <citation type="submission" date="2019-02" db="EMBL/GenBank/DDBJ databases">
        <title>Deep-cultivation of Planctomycetes and their phenomic and genomic characterization uncovers novel biology.</title>
        <authorList>
            <person name="Wiegand S."/>
            <person name="Jogler M."/>
            <person name="Boedeker C."/>
            <person name="Pinto D."/>
            <person name="Vollmers J."/>
            <person name="Rivas-Marin E."/>
            <person name="Kohn T."/>
            <person name="Peeters S.H."/>
            <person name="Heuer A."/>
            <person name="Rast P."/>
            <person name="Oberbeckmann S."/>
            <person name="Bunk B."/>
            <person name="Jeske O."/>
            <person name="Meyerdierks A."/>
            <person name="Storesund J.E."/>
            <person name="Kallscheuer N."/>
            <person name="Luecker S."/>
            <person name="Lage O.M."/>
            <person name="Pohl T."/>
            <person name="Merkel B.J."/>
            <person name="Hornburger P."/>
            <person name="Mueller R.-W."/>
            <person name="Bruemmer F."/>
            <person name="Labrenz M."/>
            <person name="Spormann A.M."/>
            <person name="Op den Camp H."/>
            <person name="Overmann J."/>
            <person name="Amann R."/>
            <person name="Jetten M.S.M."/>
            <person name="Mascher T."/>
            <person name="Medema M.H."/>
            <person name="Devos D.P."/>
            <person name="Kaster A.-K."/>
            <person name="Ovreas L."/>
            <person name="Rohde M."/>
            <person name="Galperin M.Y."/>
            <person name="Jogler C."/>
        </authorList>
    </citation>
    <scope>NUCLEOTIDE SEQUENCE [LARGE SCALE GENOMIC DNA]</scope>
    <source>
        <strain evidence="11 12">KS4</strain>
    </source>
</reference>
<dbReference type="SUPFAM" id="SSF55060">
    <property type="entry name" value="GHMP Kinase, C-terminal domain"/>
    <property type="match status" value="1"/>
</dbReference>
<dbReference type="InterPro" id="IPR020568">
    <property type="entry name" value="Ribosomal_Su5_D2-typ_SF"/>
</dbReference>
<dbReference type="GO" id="GO:0005524">
    <property type="term" value="F:ATP binding"/>
    <property type="evidence" value="ECO:0007669"/>
    <property type="project" value="UniProtKB-KW"/>
</dbReference>
<keyword evidence="6" id="KW-0119">Carbohydrate metabolism</keyword>
<dbReference type="GO" id="GO:0006012">
    <property type="term" value="P:galactose metabolic process"/>
    <property type="evidence" value="ECO:0007669"/>
    <property type="project" value="UniProtKB-KW"/>
</dbReference>
<keyword evidence="2 11" id="KW-0808">Transferase</keyword>
<dbReference type="InterPro" id="IPR006206">
    <property type="entry name" value="Mevalonate/galactokinase"/>
</dbReference>
<dbReference type="InterPro" id="IPR000705">
    <property type="entry name" value="Galactokinase"/>
</dbReference>
<dbReference type="InterPro" id="IPR036554">
    <property type="entry name" value="GHMP_kinase_C_sf"/>
</dbReference>
<dbReference type="SUPFAM" id="SSF54211">
    <property type="entry name" value="Ribosomal protein S5 domain 2-like"/>
    <property type="match status" value="1"/>
</dbReference>
<dbReference type="EMBL" id="CP036425">
    <property type="protein sequence ID" value="QDU34444.1"/>
    <property type="molecule type" value="Genomic_DNA"/>
</dbReference>
<dbReference type="Gene3D" id="3.30.70.890">
    <property type="entry name" value="GHMP kinase, C-terminal domain"/>
    <property type="match status" value="1"/>
</dbReference>
<evidence type="ECO:0000313" key="11">
    <source>
        <dbReference type="EMBL" id="QDU34444.1"/>
    </source>
</evidence>
<dbReference type="GO" id="GO:0005829">
    <property type="term" value="C:cytosol"/>
    <property type="evidence" value="ECO:0007669"/>
    <property type="project" value="TreeGrafter"/>
</dbReference>
<dbReference type="PROSITE" id="PS00627">
    <property type="entry name" value="GHMP_KINASES_ATP"/>
    <property type="match status" value="1"/>
</dbReference>
<sequence length="455" mass="50327">MSDMPCSSKFGATCAENLIASGMSECEAHNKERLFDQCSAWLVDKMGRPIEEAMGFWLPGRLEFLGKHTDYCGGRSMLGAIERGICMVAAARKDHCVRVARIDRGEERTFEIKGEIEPRQGDWMNYLMTAVKRVHQNFGSLHGFDLIIGSDLPMAAGMSSSSAVIVGMWLVMDAANGLKKRSIYREQISDELSLAEYLGCIENGTDFRELEGNRGVGTLGGSQDHTAILLSDAGKLKTFGFSPIRFEQMIEIDKKYAFIIGVSGVDAHKTGAAMADYNKAAMLAKELVEMWNNQTGSHAKTLTEIVRSDSFDMTINNLFIEYSGELDCKELKNRLAHFIRENDQIIPAVMKELKSNHYDVVGDLIDQSQNSAEKLLGNQVMHTIELAKSARNLGAVAASAFGAGFGGSVWALVEKRDRDRLMKAWKKAYKDFDMATSERACFFETLLGPGAMRAI</sequence>
<name>A0A517YW35_9BACT</name>
<keyword evidence="12" id="KW-1185">Reference proteome</keyword>
<feature type="domain" description="GHMP kinase N-terminal" evidence="8">
    <location>
        <begin position="125"/>
        <end position="180"/>
    </location>
</feature>
<dbReference type="Pfam" id="PF08544">
    <property type="entry name" value="GHMP_kinases_C"/>
    <property type="match status" value="1"/>
</dbReference>
<dbReference type="Proteomes" id="UP000317369">
    <property type="component" value="Chromosome"/>
</dbReference>
<dbReference type="PIRSF" id="PIRSF000530">
    <property type="entry name" value="Galactokinase"/>
    <property type="match status" value="1"/>
</dbReference>
<feature type="transmembrane region" description="Helical" evidence="7">
    <location>
        <begin position="393"/>
        <end position="413"/>
    </location>
</feature>
<evidence type="ECO:0000256" key="5">
    <source>
        <dbReference type="ARBA" id="ARBA00022840"/>
    </source>
</evidence>
<keyword evidence="7" id="KW-1133">Transmembrane helix</keyword>
<dbReference type="GO" id="GO:0004335">
    <property type="term" value="F:galactokinase activity"/>
    <property type="evidence" value="ECO:0007669"/>
    <property type="project" value="UniProtKB-EC"/>
</dbReference>
<evidence type="ECO:0000256" key="3">
    <source>
        <dbReference type="ARBA" id="ARBA00022741"/>
    </source>
</evidence>
<dbReference type="OrthoDB" id="444411at2"/>
<evidence type="ECO:0000259" key="8">
    <source>
        <dbReference type="Pfam" id="PF00288"/>
    </source>
</evidence>
<feature type="domain" description="Galactokinase N-terminal" evidence="10">
    <location>
        <begin position="59"/>
        <end position="90"/>
    </location>
</feature>
<dbReference type="PRINTS" id="PR00473">
    <property type="entry name" value="GALCTOKINASE"/>
</dbReference>
<feature type="domain" description="GHMP kinase C-terminal" evidence="9">
    <location>
        <begin position="350"/>
        <end position="430"/>
    </location>
</feature>
<dbReference type="Pfam" id="PF10509">
    <property type="entry name" value="GalKase_gal_bdg"/>
    <property type="match status" value="1"/>
</dbReference>
<dbReference type="AlphaFoldDB" id="A0A517YW35"/>
<keyword evidence="7" id="KW-0472">Membrane</keyword>
<evidence type="ECO:0000256" key="7">
    <source>
        <dbReference type="SAM" id="Phobius"/>
    </source>
</evidence>
<dbReference type="PANTHER" id="PTHR10457">
    <property type="entry name" value="MEVALONATE KINASE/GALACTOKINASE"/>
    <property type="match status" value="1"/>
</dbReference>
<dbReference type="Pfam" id="PF00288">
    <property type="entry name" value="GHMP_kinases_N"/>
    <property type="match status" value="1"/>
</dbReference>
<keyword evidence="7" id="KW-0812">Transmembrane</keyword>
<comment type="similarity">
    <text evidence="1">Belongs to the GHMP kinase family. GalK subfamily.</text>
</comment>
<proteinExistence type="inferred from homology"/>
<evidence type="ECO:0000256" key="2">
    <source>
        <dbReference type="ARBA" id="ARBA00022679"/>
    </source>
</evidence>
<dbReference type="InterPro" id="IPR006204">
    <property type="entry name" value="GHMP_kinase_N_dom"/>
</dbReference>
<dbReference type="InterPro" id="IPR006203">
    <property type="entry name" value="GHMP_knse_ATP-bd_CS"/>
</dbReference>
<keyword evidence="4 11" id="KW-0418">Kinase</keyword>
<keyword evidence="3" id="KW-0547">Nucleotide-binding</keyword>
<evidence type="ECO:0000259" key="9">
    <source>
        <dbReference type="Pfam" id="PF08544"/>
    </source>
</evidence>
<keyword evidence="5" id="KW-0067">ATP-binding</keyword>
<dbReference type="EC" id="2.7.1.6" evidence="11"/>
<accession>A0A517YW35</accession>